<keyword evidence="14" id="KW-0732">Signal</keyword>
<evidence type="ECO:0000256" key="6">
    <source>
        <dbReference type="ARBA" id="ARBA00022723"/>
    </source>
</evidence>
<dbReference type="PANTHER" id="PTHR47950:SF4">
    <property type="entry name" value="GERANIOL 8-HYDROXYLASE-LIKE"/>
    <property type="match status" value="1"/>
</dbReference>
<dbReference type="Proteomes" id="UP001567538">
    <property type="component" value="Unassembled WGS sequence"/>
</dbReference>
<dbReference type="InterPro" id="IPR036396">
    <property type="entry name" value="Cyt_P450_sf"/>
</dbReference>
<dbReference type="GO" id="GO:0016114">
    <property type="term" value="P:terpenoid biosynthetic process"/>
    <property type="evidence" value="ECO:0007669"/>
    <property type="project" value="UniProtKB-ARBA"/>
</dbReference>
<reference evidence="15 16" key="1">
    <citation type="submission" date="2024-06" db="EMBL/GenBank/DDBJ databases">
        <title>A chromosome level genome sequence of Diviner's sage (Salvia divinorum).</title>
        <authorList>
            <person name="Ford S.A."/>
            <person name="Ro D.-K."/>
            <person name="Ness R.W."/>
            <person name="Phillips M.A."/>
        </authorList>
    </citation>
    <scope>NUCLEOTIDE SEQUENCE [LARGE SCALE GENOMIC DNA]</scope>
    <source>
        <strain evidence="15">SAF-2024a</strain>
        <tissue evidence="15">Leaf</tissue>
    </source>
</reference>
<evidence type="ECO:0000256" key="10">
    <source>
        <dbReference type="ARBA" id="ARBA00023033"/>
    </source>
</evidence>
<comment type="subcellular location">
    <subcellularLocation>
        <location evidence="2">Membrane</location>
        <topology evidence="2">Single-pass membrane protein</topology>
    </subcellularLocation>
</comment>
<dbReference type="InterPro" id="IPR002401">
    <property type="entry name" value="Cyt_P450_E_grp-I"/>
</dbReference>
<evidence type="ECO:0000313" key="15">
    <source>
        <dbReference type="EMBL" id="KAL1535773.1"/>
    </source>
</evidence>
<feature type="chain" id="PRO_5044848269" evidence="14">
    <location>
        <begin position="20"/>
        <end position="492"/>
    </location>
</feature>
<dbReference type="EMBL" id="JBEAFC010000011">
    <property type="protein sequence ID" value="KAL1535773.1"/>
    <property type="molecule type" value="Genomic_DNA"/>
</dbReference>
<dbReference type="CDD" id="cd11073">
    <property type="entry name" value="CYP76-like"/>
    <property type="match status" value="1"/>
</dbReference>
<dbReference type="GO" id="GO:0016020">
    <property type="term" value="C:membrane"/>
    <property type="evidence" value="ECO:0007669"/>
    <property type="project" value="UniProtKB-SubCell"/>
</dbReference>
<keyword evidence="16" id="KW-1185">Reference proteome</keyword>
<evidence type="ECO:0000256" key="2">
    <source>
        <dbReference type="ARBA" id="ARBA00004167"/>
    </source>
</evidence>
<dbReference type="PRINTS" id="PR00385">
    <property type="entry name" value="P450"/>
</dbReference>
<evidence type="ECO:0000256" key="1">
    <source>
        <dbReference type="ARBA" id="ARBA00001971"/>
    </source>
</evidence>
<evidence type="ECO:0000313" key="16">
    <source>
        <dbReference type="Proteomes" id="UP001567538"/>
    </source>
</evidence>
<dbReference type="PRINTS" id="PR00463">
    <property type="entry name" value="EP450I"/>
</dbReference>
<keyword evidence="6 12" id="KW-0479">Metal-binding</keyword>
<accession>A0ABD1FYG8</accession>
<sequence length="492" mass="55506">MQILIVLSLAFLAAWLAYSRRSESRRSKHPPGPPRIPIFGNIFQLGPNPHKSFADLAKTYGPIMSLQLGNQFAVVVSSPEMATEVLQRQGLVFSKPFNPVALCVLGHDHNSVAMLSSTSDVWKKLRRISTEMLFSRQALHAGQSLRQEILRKLVGHVGKCSGAMNVGEVMFSTMSNLMFSTLFSTELDVGDSRVFRDHVNSYTRLIGVPNIADFFPVLAPLDPQGSRRKVVYHLGGLLEIVEGMIEKRKRARGAPDYRQKNDFLEKLLDLAEGHEYDLNIEEMKHLLVDLIIAGSDTSGATTEWAIVELLLHPDKMTKLKAELKSVLGSKQRVVEESDISRLPYLQATVKEVFRYHPVAPLLSPHVAEDETQLNGYVIPKNTKMFVNFWGITRDPSIWKNPECFEPERFLDKDIDFGGQHFELIPFSSGRRICPGLPLAGRMVQCMVATLCHNFDWKLEKGIESKEFQREDVFGLALQKKNPLWAIPTKVSW</sequence>
<feature type="binding site" description="axial binding residue" evidence="12">
    <location>
        <position position="433"/>
    </location>
    <ligand>
        <name>heme</name>
        <dbReference type="ChEBI" id="CHEBI:30413"/>
    </ligand>
    <ligandPart>
        <name>Fe</name>
        <dbReference type="ChEBI" id="CHEBI:18248"/>
    </ligandPart>
</feature>
<dbReference type="PANTHER" id="PTHR47950">
    <property type="entry name" value="CYTOCHROME P450, FAMILY 76, SUBFAMILY C, POLYPEPTIDE 5-RELATED"/>
    <property type="match status" value="1"/>
</dbReference>
<dbReference type="EC" id="1.14.14.1" evidence="15"/>
<dbReference type="InterPro" id="IPR001128">
    <property type="entry name" value="Cyt_P450"/>
</dbReference>
<keyword evidence="7" id="KW-1133">Transmembrane helix</keyword>
<dbReference type="SUPFAM" id="SSF48264">
    <property type="entry name" value="Cytochrome P450"/>
    <property type="match status" value="1"/>
</dbReference>
<evidence type="ECO:0000256" key="7">
    <source>
        <dbReference type="ARBA" id="ARBA00022989"/>
    </source>
</evidence>
<evidence type="ECO:0000256" key="5">
    <source>
        <dbReference type="ARBA" id="ARBA00022692"/>
    </source>
</evidence>
<keyword evidence="11" id="KW-0472">Membrane</keyword>
<keyword evidence="9 12" id="KW-0408">Iron</keyword>
<gene>
    <name evidence="15" type="ORF">AAHA92_28510</name>
</gene>
<comment type="cofactor">
    <cofactor evidence="1 12">
        <name>heme</name>
        <dbReference type="ChEBI" id="CHEBI:30413"/>
    </cofactor>
</comment>
<dbReference type="AlphaFoldDB" id="A0ABD1FYG8"/>
<comment type="caution">
    <text evidence="15">The sequence shown here is derived from an EMBL/GenBank/DDBJ whole genome shotgun (WGS) entry which is preliminary data.</text>
</comment>
<evidence type="ECO:0000256" key="9">
    <source>
        <dbReference type="ARBA" id="ARBA00023004"/>
    </source>
</evidence>
<evidence type="ECO:0000256" key="12">
    <source>
        <dbReference type="PIRSR" id="PIRSR602401-1"/>
    </source>
</evidence>
<dbReference type="InterPro" id="IPR017972">
    <property type="entry name" value="Cyt_P450_CS"/>
</dbReference>
<evidence type="ECO:0000256" key="13">
    <source>
        <dbReference type="RuleBase" id="RU000461"/>
    </source>
</evidence>
<name>A0ABD1FYG8_SALDI</name>
<feature type="signal peptide" evidence="14">
    <location>
        <begin position="1"/>
        <end position="19"/>
    </location>
</feature>
<dbReference type="PROSITE" id="PS00086">
    <property type="entry name" value="CYTOCHROME_P450"/>
    <property type="match status" value="1"/>
</dbReference>
<keyword evidence="4 12" id="KW-0349">Heme</keyword>
<evidence type="ECO:0000256" key="11">
    <source>
        <dbReference type="ARBA" id="ARBA00023136"/>
    </source>
</evidence>
<keyword evidence="5" id="KW-0812">Transmembrane</keyword>
<evidence type="ECO:0000256" key="14">
    <source>
        <dbReference type="SAM" id="SignalP"/>
    </source>
</evidence>
<comment type="similarity">
    <text evidence="3 13">Belongs to the cytochrome P450 family.</text>
</comment>
<dbReference type="Gene3D" id="1.10.630.10">
    <property type="entry name" value="Cytochrome P450"/>
    <property type="match status" value="1"/>
</dbReference>
<evidence type="ECO:0000256" key="8">
    <source>
        <dbReference type="ARBA" id="ARBA00023002"/>
    </source>
</evidence>
<evidence type="ECO:0000256" key="4">
    <source>
        <dbReference type="ARBA" id="ARBA00022617"/>
    </source>
</evidence>
<organism evidence="15 16">
    <name type="scientific">Salvia divinorum</name>
    <name type="common">Maria pastora</name>
    <name type="synonym">Diviner's sage</name>
    <dbReference type="NCBI Taxonomy" id="28513"/>
    <lineage>
        <taxon>Eukaryota</taxon>
        <taxon>Viridiplantae</taxon>
        <taxon>Streptophyta</taxon>
        <taxon>Embryophyta</taxon>
        <taxon>Tracheophyta</taxon>
        <taxon>Spermatophyta</taxon>
        <taxon>Magnoliopsida</taxon>
        <taxon>eudicotyledons</taxon>
        <taxon>Gunneridae</taxon>
        <taxon>Pentapetalae</taxon>
        <taxon>asterids</taxon>
        <taxon>lamiids</taxon>
        <taxon>Lamiales</taxon>
        <taxon>Lamiaceae</taxon>
        <taxon>Nepetoideae</taxon>
        <taxon>Mentheae</taxon>
        <taxon>Salviinae</taxon>
        <taxon>Salvia</taxon>
        <taxon>Salvia subgen. Calosphace</taxon>
    </lineage>
</organism>
<dbReference type="FunFam" id="1.10.630.10:FF:000163">
    <property type="entry name" value="Geraniol 8-hydroxylase"/>
    <property type="match status" value="1"/>
</dbReference>
<dbReference type="Pfam" id="PF00067">
    <property type="entry name" value="p450"/>
    <property type="match status" value="1"/>
</dbReference>
<keyword evidence="10 13" id="KW-0503">Monooxygenase</keyword>
<protein>
    <submittedName>
        <fullName evidence="15">Unspecific monooxygenase</fullName>
        <ecNumber evidence="15">1.14.14.1</ecNumber>
    </submittedName>
</protein>
<keyword evidence="8 13" id="KW-0560">Oxidoreductase</keyword>
<dbReference type="GO" id="GO:0016712">
    <property type="term" value="F:oxidoreductase activity, acting on paired donors, with incorporation or reduction of molecular oxygen, reduced flavin or flavoprotein as one donor, and incorporation of one atom of oxygen"/>
    <property type="evidence" value="ECO:0007669"/>
    <property type="project" value="UniProtKB-EC"/>
</dbReference>
<proteinExistence type="inferred from homology"/>
<evidence type="ECO:0000256" key="3">
    <source>
        <dbReference type="ARBA" id="ARBA00010617"/>
    </source>
</evidence>
<dbReference type="GO" id="GO:0046872">
    <property type="term" value="F:metal ion binding"/>
    <property type="evidence" value="ECO:0007669"/>
    <property type="project" value="UniProtKB-KW"/>
</dbReference>